<sequence length="79" mass="9252">MEHAINRDDSGYPVYVESFDSDSRYRRVRLRGVGCEPLEKEEFAPRLRQVFPGIDLDDPDQVHWADRPGQWPTWHPGEA</sequence>
<dbReference type="RefSeq" id="WP_009712755.1">
    <property type="nucleotide sequence ID" value="NZ_GG657754.1"/>
</dbReference>
<dbReference type="STRING" id="457427.SSOG_00645"/>
<organism evidence="1 2">
    <name type="scientific">Streptomyces himastatinicus ATCC 53653</name>
    <dbReference type="NCBI Taxonomy" id="457427"/>
    <lineage>
        <taxon>Bacteria</taxon>
        <taxon>Bacillati</taxon>
        <taxon>Actinomycetota</taxon>
        <taxon>Actinomycetes</taxon>
        <taxon>Kitasatosporales</taxon>
        <taxon>Streptomycetaceae</taxon>
        <taxon>Streptomyces</taxon>
        <taxon>Streptomyces violaceusniger group</taxon>
    </lineage>
</organism>
<evidence type="ECO:0000313" key="1">
    <source>
        <dbReference type="EMBL" id="EFL20933.1"/>
    </source>
</evidence>
<gene>
    <name evidence="1" type="ORF">SSOG_00645</name>
</gene>
<keyword evidence="2" id="KW-1185">Reference proteome</keyword>
<proteinExistence type="predicted"/>
<dbReference type="EMBL" id="GG657754">
    <property type="protein sequence ID" value="EFL20933.1"/>
    <property type="molecule type" value="Genomic_DNA"/>
</dbReference>
<dbReference type="AlphaFoldDB" id="D9WCI6"/>
<reference evidence="1 2" key="1">
    <citation type="submission" date="2009-02" db="EMBL/GenBank/DDBJ databases">
        <title>Annotation of Streptomyces hygroscopicus strain ATCC 53653.</title>
        <authorList>
            <consortium name="The Broad Institute Genome Sequencing Platform"/>
            <consortium name="Broad Institute Microbial Sequencing Center"/>
            <person name="Fischbach M."/>
            <person name="Godfrey P."/>
            <person name="Ward D."/>
            <person name="Young S."/>
            <person name="Zeng Q."/>
            <person name="Koehrsen M."/>
            <person name="Alvarado L."/>
            <person name="Berlin A.M."/>
            <person name="Bochicchio J."/>
            <person name="Borenstein D."/>
            <person name="Chapman S.B."/>
            <person name="Chen Z."/>
            <person name="Engels R."/>
            <person name="Freedman E."/>
            <person name="Gellesch M."/>
            <person name="Goldberg J."/>
            <person name="Griggs A."/>
            <person name="Gujja S."/>
            <person name="Heilman E.R."/>
            <person name="Heiman D.I."/>
            <person name="Hepburn T.A."/>
            <person name="Howarth C."/>
            <person name="Jen D."/>
            <person name="Larson L."/>
            <person name="Lewis B."/>
            <person name="Mehta T."/>
            <person name="Park D."/>
            <person name="Pearson M."/>
            <person name="Richards J."/>
            <person name="Roberts A."/>
            <person name="Saif S."/>
            <person name="Shea T.D."/>
            <person name="Shenoy N."/>
            <person name="Sisk P."/>
            <person name="Stolte C."/>
            <person name="Sykes S.N."/>
            <person name="Thomson T."/>
            <person name="Walk T."/>
            <person name="White J."/>
            <person name="Yandava C."/>
            <person name="Straight P."/>
            <person name="Clardy J."/>
            <person name="Hung D."/>
            <person name="Kolter R."/>
            <person name="Mekalanos J."/>
            <person name="Walker S."/>
            <person name="Walsh C.T."/>
            <person name="Wieland-Brown L.C."/>
            <person name="Haas B."/>
            <person name="Nusbaum C."/>
            <person name="Birren B."/>
        </authorList>
    </citation>
    <scope>NUCLEOTIDE SEQUENCE [LARGE SCALE GENOMIC DNA]</scope>
    <source>
        <strain evidence="1 2">ATCC 53653</strain>
    </source>
</reference>
<protein>
    <submittedName>
        <fullName evidence="1">Uncharacterized protein</fullName>
    </submittedName>
</protein>
<accession>D9WCI6</accession>
<evidence type="ECO:0000313" key="2">
    <source>
        <dbReference type="Proteomes" id="UP000003963"/>
    </source>
</evidence>
<dbReference type="OrthoDB" id="3872302at2"/>
<name>D9WCI6_9ACTN</name>
<dbReference type="Proteomes" id="UP000003963">
    <property type="component" value="Unassembled WGS sequence"/>
</dbReference>
<dbReference type="HOGENOM" id="CLU_2604698_0_0_11"/>